<reference evidence="2" key="1">
    <citation type="submission" date="2021-12" db="EMBL/GenBank/DDBJ databases">
        <authorList>
            <person name="King R."/>
        </authorList>
    </citation>
    <scope>NUCLEOTIDE SEQUENCE</scope>
</reference>
<evidence type="ECO:0000313" key="2">
    <source>
        <dbReference type="EMBL" id="CAH0556848.1"/>
    </source>
</evidence>
<keyword evidence="1" id="KW-0732">Signal</keyword>
<accession>A0A9P0B797</accession>
<proteinExistence type="predicted"/>
<name>A0A9P0B797_BRAAE</name>
<organism evidence="2 3">
    <name type="scientific">Brassicogethes aeneus</name>
    <name type="common">Rape pollen beetle</name>
    <name type="synonym">Meligethes aeneus</name>
    <dbReference type="NCBI Taxonomy" id="1431903"/>
    <lineage>
        <taxon>Eukaryota</taxon>
        <taxon>Metazoa</taxon>
        <taxon>Ecdysozoa</taxon>
        <taxon>Arthropoda</taxon>
        <taxon>Hexapoda</taxon>
        <taxon>Insecta</taxon>
        <taxon>Pterygota</taxon>
        <taxon>Neoptera</taxon>
        <taxon>Endopterygota</taxon>
        <taxon>Coleoptera</taxon>
        <taxon>Polyphaga</taxon>
        <taxon>Cucujiformia</taxon>
        <taxon>Nitidulidae</taxon>
        <taxon>Meligethinae</taxon>
        <taxon>Brassicogethes</taxon>
    </lineage>
</organism>
<dbReference type="AlphaFoldDB" id="A0A9P0B797"/>
<dbReference type="Proteomes" id="UP001154078">
    <property type="component" value="Chromosome 5"/>
</dbReference>
<dbReference type="EMBL" id="OV121136">
    <property type="protein sequence ID" value="CAH0556848.1"/>
    <property type="molecule type" value="Genomic_DNA"/>
</dbReference>
<feature type="chain" id="PRO_5040134727" evidence="1">
    <location>
        <begin position="18"/>
        <end position="100"/>
    </location>
</feature>
<evidence type="ECO:0000313" key="3">
    <source>
        <dbReference type="Proteomes" id="UP001154078"/>
    </source>
</evidence>
<sequence>MIIISINVWVSTWSTWGMRWCTRVAEDDVQELKVVDATRPTPEWAITNTLLNFIDGVWFKEGAKYFLFHPQRSQSLICKSNNTPNYQVNMAILYGRWKEA</sequence>
<protein>
    <submittedName>
        <fullName evidence="2">Uncharacterized protein</fullName>
    </submittedName>
</protein>
<keyword evidence="3" id="KW-1185">Reference proteome</keyword>
<gene>
    <name evidence="2" type="ORF">MELIAE_LOCUS7703</name>
</gene>
<feature type="signal peptide" evidence="1">
    <location>
        <begin position="1"/>
        <end position="17"/>
    </location>
</feature>
<dbReference type="OrthoDB" id="6774114at2759"/>
<evidence type="ECO:0000256" key="1">
    <source>
        <dbReference type="SAM" id="SignalP"/>
    </source>
</evidence>